<feature type="transmembrane region" description="Helical" evidence="1">
    <location>
        <begin position="36"/>
        <end position="57"/>
    </location>
</feature>
<proteinExistence type="predicted"/>
<organism evidence="2 3">
    <name type="scientific">Paenibacillus phyllosphaerae</name>
    <dbReference type="NCBI Taxonomy" id="274593"/>
    <lineage>
        <taxon>Bacteria</taxon>
        <taxon>Bacillati</taxon>
        <taxon>Bacillota</taxon>
        <taxon>Bacilli</taxon>
        <taxon>Bacillales</taxon>
        <taxon>Paenibacillaceae</taxon>
        <taxon>Paenibacillus</taxon>
    </lineage>
</organism>
<feature type="transmembrane region" description="Helical" evidence="1">
    <location>
        <begin position="309"/>
        <end position="328"/>
    </location>
</feature>
<dbReference type="RefSeq" id="WP_183604616.1">
    <property type="nucleotide sequence ID" value="NZ_JACHXK010000036.1"/>
</dbReference>
<sequence length="502" mass="55088">MRDPAPWQKRYHRLLLLALTFGLFSQYMFVGHDAGISVLLVVGGFYGLLFYGVKGRIGGLDQWRGQTRSGWLLFVPISLLAISYAVFAGELFRALNAVILPLMLLSQAVLLTRSSKQPWYRPGFYEDVIHLGFIKPLTYMTVPFSLVSEWIAAKEGESSGRGSLRKISLGLVIASPVLVVVISLLASADSIFQSMLQSIPDLAGGLHAGEFVVRLLAALLIATYAFCYIWGLLFREPAAGSAFPSTVAGSPTTSGRPSLRLDPITAATLFISVNVVYLLFAAVQFTYLFGAADGLLPDGEAYAAYARKGFIELVLVAVINLALLLIGLHGVRREGKTVQLVIKTTLALIVGCTVVMLVSAYSRLALYEEAYGYTLTRLLVHGFMLFLAVLLVIAIVRVWWSRFSLAKAYICAAVIAYVLMNYANLDARIAANNAERYEATGIIDLDYLATRSADATPALADLAARYPELEQARAILADMRQEASRDRAWQSWNWSKWRAAES</sequence>
<feature type="transmembrane region" description="Helical" evidence="1">
    <location>
        <begin position="340"/>
        <end position="358"/>
    </location>
</feature>
<dbReference type="AlphaFoldDB" id="A0A7W5FS22"/>
<keyword evidence="3" id="KW-1185">Reference proteome</keyword>
<feature type="transmembrane region" description="Helical" evidence="1">
    <location>
        <begin position="69"/>
        <end position="88"/>
    </location>
</feature>
<feature type="transmembrane region" description="Helical" evidence="1">
    <location>
        <begin position="378"/>
        <end position="399"/>
    </location>
</feature>
<reference evidence="2 3" key="1">
    <citation type="submission" date="2020-08" db="EMBL/GenBank/DDBJ databases">
        <title>Genomic Encyclopedia of Type Strains, Phase III (KMG-III): the genomes of soil and plant-associated and newly described type strains.</title>
        <authorList>
            <person name="Whitman W."/>
        </authorList>
    </citation>
    <scope>NUCLEOTIDE SEQUENCE [LARGE SCALE GENOMIC DNA]</scope>
    <source>
        <strain evidence="2 3">CECT 5862</strain>
    </source>
</reference>
<evidence type="ECO:0000313" key="2">
    <source>
        <dbReference type="EMBL" id="MBB3114584.1"/>
    </source>
</evidence>
<accession>A0A7W5FS22</accession>
<dbReference type="EMBL" id="JACHXK010000036">
    <property type="protein sequence ID" value="MBB3114584.1"/>
    <property type="molecule type" value="Genomic_DNA"/>
</dbReference>
<feature type="transmembrane region" description="Helical" evidence="1">
    <location>
        <begin position="266"/>
        <end position="289"/>
    </location>
</feature>
<evidence type="ECO:0000256" key="1">
    <source>
        <dbReference type="SAM" id="Phobius"/>
    </source>
</evidence>
<feature type="transmembrane region" description="Helical" evidence="1">
    <location>
        <begin position="12"/>
        <end position="30"/>
    </location>
</feature>
<dbReference type="InterPro" id="IPR025291">
    <property type="entry name" value="DUF4153"/>
</dbReference>
<comment type="caution">
    <text evidence="2">The sequence shown here is derived from an EMBL/GenBank/DDBJ whole genome shotgun (WGS) entry which is preliminary data.</text>
</comment>
<feature type="transmembrane region" description="Helical" evidence="1">
    <location>
        <begin position="94"/>
        <end position="112"/>
    </location>
</feature>
<keyword evidence="1" id="KW-0472">Membrane</keyword>
<keyword evidence="1" id="KW-1133">Transmembrane helix</keyword>
<name>A0A7W5FS22_9BACL</name>
<dbReference type="Pfam" id="PF13687">
    <property type="entry name" value="DUF4153"/>
    <property type="match status" value="1"/>
</dbReference>
<protein>
    <submittedName>
        <fullName evidence="2">Cytochrome c oxidase subunit IV</fullName>
    </submittedName>
</protein>
<keyword evidence="1" id="KW-0812">Transmembrane</keyword>
<gene>
    <name evidence="2" type="ORF">FHS18_006706</name>
</gene>
<feature type="transmembrane region" description="Helical" evidence="1">
    <location>
        <begin position="169"/>
        <end position="191"/>
    </location>
</feature>
<dbReference type="Proteomes" id="UP000570361">
    <property type="component" value="Unassembled WGS sequence"/>
</dbReference>
<evidence type="ECO:0000313" key="3">
    <source>
        <dbReference type="Proteomes" id="UP000570361"/>
    </source>
</evidence>
<feature type="transmembrane region" description="Helical" evidence="1">
    <location>
        <begin position="211"/>
        <end position="233"/>
    </location>
</feature>